<comment type="caution">
    <text evidence="1">The sequence shown here is derived from an EMBL/GenBank/DDBJ whole genome shotgun (WGS) entry which is preliminary data.</text>
</comment>
<name>A0A645AEP5_9ZZZZ</name>
<dbReference type="AlphaFoldDB" id="A0A645AEP5"/>
<sequence>MQIVQRLLGRVAEQPVGVALEGSQVVERGRLFGLFFPLHGADGCHLVLAGGGNGLGFRLCFQFVAGSGKIAAVKVDRVKRLRLKRGNLRFPLHDKRQRRGHYAPDVQCAVVEDGKQARCVDAHQPVGLGATERGLMQVVVIPARFQIGKALTDGLVLH</sequence>
<accession>A0A645AEP5</accession>
<reference evidence="1" key="1">
    <citation type="submission" date="2019-08" db="EMBL/GenBank/DDBJ databases">
        <authorList>
            <person name="Kucharzyk K."/>
            <person name="Murdoch R.W."/>
            <person name="Higgins S."/>
            <person name="Loffler F."/>
        </authorList>
    </citation>
    <scope>NUCLEOTIDE SEQUENCE</scope>
</reference>
<proteinExistence type="predicted"/>
<dbReference type="EMBL" id="VSSQ01011971">
    <property type="protein sequence ID" value="MPM48144.1"/>
    <property type="molecule type" value="Genomic_DNA"/>
</dbReference>
<gene>
    <name evidence="1" type="ORF">SDC9_94867</name>
</gene>
<organism evidence="1">
    <name type="scientific">bioreactor metagenome</name>
    <dbReference type="NCBI Taxonomy" id="1076179"/>
    <lineage>
        <taxon>unclassified sequences</taxon>
        <taxon>metagenomes</taxon>
        <taxon>ecological metagenomes</taxon>
    </lineage>
</organism>
<evidence type="ECO:0000313" key="1">
    <source>
        <dbReference type="EMBL" id="MPM48144.1"/>
    </source>
</evidence>
<protein>
    <submittedName>
        <fullName evidence="1">Uncharacterized protein</fullName>
    </submittedName>
</protein>